<proteinExistence type="predicted"/>
<reference evidence="7" key="1">
    <citation type="submission" date="2021-01" db="EMBL/GenBank/DDBJ databases">
        <title>Caligus Genome Assembly.</title>
        <authorList>
            <person name="Gallardo-Escarate C."/>
        </authorList>
    </citation>
    <scope>NUCLEOTIDE SEQUENCE [LARGE SCALE GENOMIC DNA]</scope>
</reference>
<feature type="region of interest" description="Disordered" evidence="4">
    <location>
        <begin position="136"/>
        <end position="190"/>
    </location>
</feature>
<evidence type="ECO:0000256" key="4">
    <source>
        <dbReference type="SAM" id="MobiDB-lite"/>
    </source>
</evidence>
<dbReference type="EMBL" id="CP045895">
    <property type="protein sequence ID" value="QQP49594.1"/>
    <property type="molecule type" value="Genomic_DNA"/>
</dbReference>
<dbReference type="InterPro" id="IPR001356">
    <property type="entry name" value="HD"/>
</dbReference>
<feature type="domain" description="Homeobox" evidence="5">
    <location>
        <begin position="1"/>
        <end position="13"/>
    </location>
</feature>
<feature type="compositionally biased region" description="Low complexity" evidence="4">
    <location>
        <begin position="83"/>
        <end position="104"/>
    </location>
</feature>
<keyword evidence="3 6" id="KW-0238">DNA-binding</keyword>
<sequence length="190" mass="19731">VWFKNRRAKWRKRERHLITGTDFSKSGFGSNFNGLMQPFDEGLYSGYTSYNNWAVKAGPTTLAKAGFAAAAWGLGAMHNAVASNSGSSSSFGPPGYEGSPYGSYKSEEGGSEGTSNYSLAALRLKAKGEESYSYRAAGGAGGGGVSPLQQEDGRSDSTGSAAAGPTELSSPSSSSLCGSSNYNLNTDRTV</sequence>
<evidence type="ECO:0000313" key="6">
    <source>
        <dbReference type="EMBL" id="QQP49594.1"/>
    </source>
</evidence>
<comment type="subcellular location">
    <subcellularLocation>
        <location evidence="1 3">Nucleus</location>
    </subcellularLocation>
</comment>
<dbReference type="PROSITE" id="PS50071">
    <property type="entry name" value="HOMEOBOX_2"/>
    <property type="match status" value="1"/>
</dbReference>
<dbReference type="GO" id="GO:0009653">
    <property type="term" value="P:anatomical structure morphogenesis"/>
    <property type="evidence" value="ECO:0007669"/>
    <property type="project" value="TreeGrafter"/>
</dbReference>
<protein>
    <submittedName>
        <fullName evidence="6">Pituitary homeobox 3like</fullName>
    </submittedName>
</protein>
<feature type="region of interest" description="Disordered" evidence="4">
    <location>
        <begin position="83"/>
        <end position="113"/>
    </location>
</feature>
<evidence type="ECO:0000313" key="7">
    <source>
        <dbReference type="Proteomes" id="UP000595437"/>
    </source>
</evidence>
<keyword evidence="2" id="KW-0217">Developmental protein</keyword>
<feature type="non-terminal residue" evidence="6">
    <location>
        <position position="1"/>
    </location>
</feature>
<accession>A0A7T8HGF2</accession>
<dbReference type="GO" id="GO:0000978">
    <property type="term" value="F:RNA polymerase II cis-regulatory region sequence-specific DNA binding"/>
    <property type="evidence" value="ECO:0007669"/>
    <property type="project" value="TreeGrafter"/>
</dbReference>
<gene>
    <name evidence="6" type="ORF">FKW44_010318</name>
</gene>
<feature type="DNA-binding region" description="Homeobox" evidence="3">
    <location>
        <begin position="3"/>
        <end position="14"/>
    </location>
</feature>
<evidence type="ECO:0000256" key="1">
    <source>
        <dbReference type="ARBA" id="ARBA00004123"/>
    </source>
</evidence>
<organism evidence="6 7">
    <name type="scientific">Caligus rogercresseyi</name>
    <name type="common">Sea louse</name>
    <dbReference type="NCBI Taxonomy" id="217165"/>
    <lineage>
        <taxon>Eukaryota</taxon>
        <taxon>Metazoa</taxon>
        <taxon>Ecdysozoa</taxon>
        <taxon>Arthropoda</taxon>
        <taxon>Crustacea</taxon>
        <taxon>Multicrustacea</taxon>
        <taxon>Hexanauplia</taxon>
        <taxon>Copepoda</taxon>
        <taxon>Siphonostomatoida</taxon>
        <taxon>Caligidae</taxon>
        <taxon>Caligus</taxon>
    </lineage>
</organism>
<dbReference type="Proteomes" id="UP000595437">
    <property type="component" value="Chromosome 6"/>
</dbReference>
<evidence type="ECO:0000259" key="5">
    <source>
        <dbReference type="PROSITE" id="PS50071"/>
    </source>
</evidence>
<dbReference type="GO" id="GO:0000981">
    <property type="term" value="F:DNA-binding transcription factor activity, RNA polymerase II-specific"/>
    <property type="evidence" value="ECO:0007669"/>
    <property type="project" value="TreeGrafter"/>
</dbReference>
<evidence type="ECO:0000256" key="2">
    <source>
        <dbReference type="ARBA" id="ARBA00022473"/>
    </source>
</evidence>
<dbReference type="PANTHER" id="PTHR45882">
    <property type="entry name" value="PITUITARY HOMEOBOX HOMOLOG PTX1"/>
    <property type="match status" value="1"/>
</dbReference>
<keyword evidence="7" id="KW-1185">Reference proteome</keyword>
<dbReference type="AlphaFoldDB" id="A0A7T8HGF2"/>
<keyword evidence="3" id="KW-0539">Nucleus</keyword>
<dbReference type="CDD" id="cd00086">
    <property type="entry name" value="homeodomain"/>
    <property type="match status" value="1"/>
</dbReference>
<dbReference type="OrthoDB" id="6159439at2759"/>
<dbReference type="GO" id="GO:0005634">
    <property type="term" value="C:nucleus"/>
    <property type="evidence" value="ECO:0007669"/>
    <property type="project" value="UniProtKB-SubCell"/>
</dbReference>
<name>A0A7T8HGF2_CALRO</name>
<feature type="compositionally biased region" description="Low complexity" evidence="4">
    <location>
        <begin position="168"/>
        <end position="190"/>
    </location>
</feature>
<dbReference type="PANTHER" id="PTHR45882:SF3">
    <property type="entry name" value="PITUITARY HOMEOBOX HOMOLOG PTX1"/>
    <property type="match status" value="1"/>
</dbReference>
<keyword evidence="3 6" id="KW-0371">Homeobox</keyword>
<evidence type="ECO:0000256" key="3">
    <source>
        <dbReference type="PROSITE-ProRule" id="PRU00108"/>
    </source>
</evidence>